<name>A0AA86YIM7_PROST</name>
<feature type="region of interest" description="Disordered" evidence="1">
    <location>
        <begin position="1"/>
        <end position="28"/>
    </location>
</feature>
<evidence type="ECO:0000256" key="1">
    <source>
        <dbReference type="SAM" id="MobiDB-lite"/>
    </source>
</evidence>
<proteinExistence type="predicted"/>
<reference evidence="3" key="2">
    <citation type="submission" date="2008-04" db="EMBL/GenBank/DDBJ databases">
        <title>Draft genome sequence of Providencia stuartii(ATCC 25827).</title>
        <authorList>
            <person name="Sudarsanam P."/>
            <person name="Ley R."/>
            <person name="Guruge J."/>
            <person name="Turnbaugh P.J."/>
            <person name="Mahowald M."/>
            <person name="Liep D."/>
            <person name="Gordon J."/>
        </authorList>
    </citation>
    <scope>NUCLEOTIDE SEQUENCE [LARGE SCALE GENOMIC DNA]</scope>
    <source>
        <strain evidence="3">ATCC 25827</strain>
    </source>
</reference>
<dbReference type="AlphaFoldDB" id="A0AA86YIM7"/>
<sequence>MLDNMAEISTQQSISDTREYGNDKPPKSVISRLRSKKWAALPLTTMGSHESAS</sequence>
<comment type="caution">
    <text evidence="2">The sequence shown here is derived from an EMBL/GenBank/DDBJ whole genome shotgun (WGS) entry which is preliminary data.</text>
</comment>
<evidence type="ECO:0000313" key="3">
    <source>
        <dbReference type="Proteomes" id="UP000004506"/>
    </source>
</evidence>
<feature type="compositionally biased region" description="Basic and acidic residues" evidence="1">
    <location>
        <begin position="16"/>
        <end position="26"/>
    </location>
</feature>
<protein>
    <submittedName>
        <fullName evidence="2">Uncharacterized protein</fullName>
    </submittedName>
</protein>
<accession>A0AA86YIM7</accession>
<reference evidence="3" key="1">
    <citation type="submission" date="2008-04" db="EMBL/GenBank/DDBJ databases">
        <title>Draft genome sequence of Providencia stuartii (ATCC 25827).</title>
        <authorList>
            <person name="Sudarsanam P."/>
            <person name="Ley R."/>
            <person name="Guruge J."/>
            <person name="Turnbaugh P.J."/>
            <person name="Mahowald M."/>
            <person name="Liep D."/>
            <person name="Gordon J."/>
        </authorList>
    </citation>
    <scope>NUCLEOTIDE SEQUENCE [LARGE SCALE GENOMIC DNA]</scope>
    <source>
        <strain evidence="3">ATCC 25827</strain>
    </source>
</reference>
<organism evidence="2 3">
    <name type="scientific">Providencia stuartii ATCC 25827</name>
    <dbReference type="NCBI Taxonomy" id="471874"/>
    <lineage>
        <taxon>Bacteria</taxon>
        <taxon>Pseudomonadati</taxon>
        <taxon>Pseudomonadota</taxon>
        <taxon>Gammaproteobacteria</taxon>
        <taxon>Enterobacterales</taxon>
        <taxon>Morganellaceae</taxon>
        <taxon>Providencia</taxon>
    </lineage>
</organism>
<dbReference type="Proteomes" id="UP000004506">
    <property type="component" value="Unassembled WGS sequence"/>
</dbReference>
<evidence type="ECO:0000313" key="2">
    <source>
        <dbReference type="EMBL" id="EDU59047.1"/>
    </source>
</evidence>
<dbReference type="EMBL" id="ABJD02000101">
    <property type="protein sequence ID" value="EDU59047.1"/>
    <property type="molecule type" value="Genomic_DNA"/>
</dbReference>
<reference evidence="2 3" key="3">
    <citation type="submission" date="2008-05" db="EMBL/GenBank/DDBJ databases">
        <authorList>
            <person name="Fulton L."/>
            <person name="Clifton S."/>
            <person name="Fulton B."/>
            <person name="Xu J."/>
            <person name="Minx P."/>
            <person name="Pepin K.H."/>
            <person name="Johnson M."/>
            <person name="Thiruvilangam P."/>
            <person name="Bhonagiri V."/>
            <person name="Nash W.E."/>
            <person name="Mardis E.R."/>
            <person name="Wilson R.K."/>
        </authorList>
    </citation>
    <scope>NUCLEOTIDE SEQUENCE [LARGE SCALE GENOMIC DNA]</scope>
    <source>
        <strain evidence="2 3">ATCC 25827</strain>
    </source>
</reference>
<gene>
    <name evidence="2" type="ORF">PROSTU_02231</name>
</gene>